<protein>
    <recommendedName>
        <fullName evidence="2">SEP domain-containing protein</fullName>
    </recommendedName>
</protein>
<proteinExistence type="predicted"/>
<evidence type="ECO:0000313" key="4">
    <source>
        <dbReference type="Proteomes" id="UP001556367"/>
    </source>
</evidence>
<dbReference type="EMBL" id="JASNQZ010000014">
    <property type="protein sequence ID" value="KAL0948009.1"/>
    <property type="molecule type" value="Genomic_DNA"/>
</dbReference>
<feature type="region of interest" description="Disordered" evidence="1">
    <location>
        <begin position="1"/>
        <end position="28"/>
    </location>
</feature>
<organism evidence="3 4">
    <name type="scientific">Hohenbuehelia grisea</name>
    <dbReference type="NCBI Taxonomy" id="104357"/>
    <lineage>
        <taxon>Eukaryota</taxon>
        <taxon>Fungi</taxon>
        <taxon>Dikarya</taxon>
        <taxon>Basidiomycota</taxon>
        <taxon>Agaricomycotina</taxon>
        <taxon>Agaricomycetes</taxon>
        <taxon>Agaricomycetidae</taxon>
        <taxon>Agaricales</taxon>
        <taxon>Pleurotineae</taxon>
        <taxon>Pleurotaceae</taxon>
        <taxon>Hohenbuehelia</taxon>
    </lineage>
</organism>
<dbReference type="SMART" id="SM00553">
    <property type="entry name" value="SEP"/>
    <property type="match status" value="1"/>
</dbReference>
<feature type="domain" description="SEP" evidence="2">
    <location>
        <begin position="30"/>
        <end position="95"/>
    </location>
</feature>
<dbReference type="Gene3D" id="3.30.420.210">
    <property type="entry name" value="SEP domain"/>
    <property type="match status" value="1"/>
</dbReference>
<evidence type="ECO:0000313" key="3">
    <source>
        <dbReference type="EMBL" id="KAL0948009.1"/>
    </source>
</evidence>
<evidence type="ECO:0000259" key="2">
    <source>
        <dbReference type="PROSITE" id="PS51399"/>
    </source>
</evidence>
<evidence type="ECO:0000256" key="1">
    <source>
        <dbReference type="SAM" id="MobiDB-lite"/>
    </source>
</evidence>
<name>A0ABR3IXN7_9AGAR</name>
<feature type="compositionally biased region" description="Polar residues" evidence="1">
    <location>
        <begin position="112"/>
        <end position="126"/>
    </location>
</feature>
<dbReference type="InterPro" id="IPR012989">
    <property type="entry name" value="SEP_domain"/>
</dbReference>
<dbReference type="PANTHER" id="PTHR23333">
    <property type="entry name" value="UBX DOMAIN CONTAINING PROTEIN"/>
    <property type="match status" value="1"/>
</dbReference>
<dbReference type="PROSITE" id="PS51399">
    <property type="entry name" value="SEP"/>
    <property type="match status" value="1"/>
</dbReference>
<dbReference type="SUPFAM" id="SSF102848">
    <property type="entry name" value="NSFL1 (p97 ATPase) cofactor p47, SEP domain"/>
    <property type="match status" value="1"/>
</dbReference>
<feature type="region of interest" description="Disordered" evidence="1">
    <location>
        <begin position="110"/>
        <end position="145"/>
    </location>
</feature>
<accession>A0ABR3IXN7</accession>
<dbReference type="InterPro" id="IPR036241">
    <property type="entry name" value="NSFL1C_SEP_dom_sf"/>
</dbReference>
<keyword evidence="4" id="KW-1185">Reference proteome</keyword>
<gene>
    <name evidence="3" type="ORF">HGRIS_010631</name>
</gene>
<dbReference type="Proteomes" id="UP001556367">
    <property type="component" value="Unassembled WGS sequence"/>
</dbReference>
<dbReference type="Pfam" id="PF08059">
    <property type="entry name" value="SEP"/>
    <property type="match status" value="1"/>
</dbReference>
<dbReference type="PANTHER" id="PTHR23333:SF20">
    <property type="entry name" value="NSFL1 COFACTOR P47"/>
    <property type="match status" value="1"/>
</dbReference>
<comment type="caution">
    <text evidence="3">The sequence shown here is derived from an EMBL/GenBank/DDBJ whole genome shotgun (WGS) entry which is preliminary data.</text>
</comment>
<reference evidence="4" key="1">
    <citation type="submission" date="2024-06" db="EMBL/GenBank/DDBJ databases">
        <title>Multi-omics analyses provide insights into the biosynthesis of the anticancer antibiotic pleurotin in Hohenbuehelia grisea.</title>
        <authorList>
            <person name="Weaver J.A."/>
            <person name="Alberti F."/>
        </authorList>
    </citation>
    <scope>NUCLEOTIDE SEQUENCE [LARGE SCALE GENOMIC DNA]</scope>
    <source>
        <strain evidence="4">T-177</strain>
    </source>
</reference>
<sequence length="145" mass="15832">MSGNNSANGGGRALDAKPDPNAPSSPTETTAIRYITFWNDGFTIGDGELMRYDDPMSKQILEEINAGRAPPSLLSVLPGQRIELRVAKRTNEKYVTPTVEKLDESKADGFLHSSTSNVNDTQQPQQMEEVRAGKNPLVTRRSVNG</sequence>